<organism evidence="2 3">
    <name type="scientific">Ottowia thiooxydans</name>
    <dbReference type="NCBI Taxonomy" id="219182"/>
    <lineage>
        <taxon>Bacteria</taxon>
        <taxon>Pseudomonadati</taxon>
        <taxon>Pseudomonadota</taxon>
        <taxon>Betaproteobacteria</taxon>
        <taxon>Burkholderiales</taxon>
        <taxon>Comamonadaceae</taxon>
        <taxon>Ottowia</taxon>
    </lineage>
</organism>
<keyword evidence="3" id="KW-1185">Reference proteome</keyword>
<evidence type="ECO:0000256" key="1">
    <source>
        <dbReference type="SAM" id="MobiDB-lite"/>
    </source>
</evidence>
<evidence type="ECO:0000313" key="3">
    <source>
        <dbReference type="Proteomes" id="UP001549320"/>
    </source>
</evidence>
<accession>A0ABV2Q8Q5</accession>
<dbReference type="Proteomes" id="UP001549320">
    <property type="component" value="Unassembled WGS sequence"/>
</dbReference>
<dbReference type="EMBL" id="JBEPSH010000005">
    <property type="protein sequence ID" value="MET4577418.1"/>
    <property type="molecule type" value="Genomic_DNA"/>
</dbReference>
<evidence type="ECO:0000313" key="2">
    <source>
        <dbReference type="EMBL" id="MET4577418.1"/>
    </source>
</evidence>
<comment type="caution">
    <text evidence="2">The sequence shown here is derived from an EMBL/GenBank/DDBJ whole genome shotgun (WGS) entry which is preliminary data.</text>
</comment>
<name>A0ABV2Q8Q5_9BURK</name>
<evidence type="ECO:0008006" key="4">
    <source>
        <dbReference type="Google" id="ProtNLM"/>
    </source>
</evidence>
<sequence length="114" mass="12263">MAVMLGCLSAMKSIDSVACNAQDSTAAGAAVVFDQVLHTALARHLEVRWQHRPKAMLLHRRCFLVVNPMCANLSDARCPTPDYRMAHIHNEVDESTLGPSRNVSGGTAEDGGCS</sequence>
<proteinExistence type="predicted"/>
<reference evidence="2 3" key="1">
    <citation type="submission" date="2024-06" db="EMBL/GenBank/DDBJ databases">
        <title>Sorghum-associated microbial communities from plants grown in Nebraska, USA.</title>
        <authorList>
            <person name="Schachtman D."/>
        </authorList>
    </citation>
    <scope>NUCLEOTIDE SEQUENCE [LARGE SCALE GENOMIC DNA]</scope>
    <source>
        <strain evidence="2 3">2709</strain>
    </source>
</reference>
<gene>
    <name evidence="2" type="ORF">ABIE13_002529</name>
</gene>
<protein>
    <recommendedName>
        <fullName evidence="4">Secreted protein</fullName>
    </recommendedName>
</protein>
<feature type="region of interest" description="Disordered" evidence="1">
    <location>
        <begin position="90"/>
        <end position="114"/>
    </location>
</feature>